<dbReference type="GO" id="GO:0004519">
    <property type="term" value="F:endonuclease activity"/>
    <property type="evidence" value="ECO:0007669"/>
    <property type="project" value="UniProtKB-KW"/>
</dbReference>
<comment type="caution">
    <text evidence="2">The sequence shown here is derived from an EMBL/GenBank/DDBJ whole genome shotgun (WGS) entry which is preliminary data.</text>
</comment>
<reference evidence="2 3" key="1">
    <citation type="submission" date="2019-10" db="EMBL/GenBank/DDBJ databases">
        <title>A soil myxobacterium in the family Polyangiaceae.</title>
        <authorList>
            <person name="Li Y."/>
            <person name="Wang J."/>
        </authorList>
    </citation>
    <scope>NUCLEOTIDE SEQUENCE [LARGE SCALE GENOMIC DNA]</scope>
    <source>
        <strain evidence="2 3">DSM 14734</strain>
    </source>
</reference>
<protein>
    <submittedName>
        <fullName evidence="2">HNH endonuclease</fullName>
    </submittedName>
</protein>
<evidence type="ECO:0000259" key="1">
    <source>
        <dbReference type="Pfam" id="PF01844"/>
    </source>
</evidence>
<feature type="domain" description="HNH" evidence="1">
    <location>
        <begin position="74"/>
        <end position="116"/>
    </location>
</feature>
<dbReference type="CDD" id="cd00085">
    <property type="entry name" value="HNHc"/>
    <property type="match status" value="1"/>
</dbReference>
<evidence type="ECO:0000313" key="2">
    <source>
        <dbReference type="EMBL" id="MRG90861.1"/>
    </source>
</evidence>
<keyword evidence="2" id="KW-0378">Hydrolase</keyword>
<dbReference type="AlphaFoldDB" id="A0A6N7PPR6"/>
<organism evidence="2 3">
    <name type="scientific">Polyangium spumosum</name>
    <dbReference type="NCBI Taxonomy" id="889282"/>
    <lineage>
        <taxon>Bacteria</taxon>
        <taxon>Pseudomonadati</taxon>
        <taxon>Myxococcota</taxon>
        <taxon>Polyangia</taxon>
        <taxon>Polyangiales</taxon>
        <taxon>Polyangiaceae</taxon>
        <taxon>Polyangium</taxon>
    </lineage>
</organism>
<dbReference type="OrthoDB" id="5422822at2"/>
<dbReference type="InterPro" id="IPR003615">
    <property type="entry name" value="HNH_nuc"/>
</dbReference>
<proteinExistence type="predicted"/>
<keyword evidence="2" id="KW-0540">Nuclease</keyword>
<gene>
    <name evidence="2" type="ORF">GF068_02840</name>
</gene>
<dbReference type="Pfam" id="PF01844">
    <property type="entry name" value="HNH"/>
    <property type="match status" value="1"/>
</dbReference>
<dbReference type="RefSeq" id="WP_153817724.1">
    <property type="nucleotide sequence ID" value="NZ_WJIE01000001.1"/>
</dbReference>
<dbReference type="InterPro" id="IPR002711">
    <property type="entry name" value="HNH"/>
</dbReference>
<dbReference type="GO" id="GO:0003676">
    <property type="term" value="F:nucleic acid binding"/>
    <property type="evidence" value="ECO:0007669"/>
    <property type="project" value="InterPro"/>
</dbReference>
<accession>A0A6N7PPR6</accession>
<evidence type="ECO:0000313" key="3">
    <source>
        <dbReference type="Proteomes" id="UP000440224"/>
    </source>
</evidence>
<sequence>MRKLRREPLSEHATRILWKQTVKIVEAGRSAPSRSKLAKARKDEARRLWRQKAGATFNEIRAALKEMAPGVERCMYCESNEGTDIEHFWPQKQAPCRAFDWSNLLLACSACNSNHKRDRFPRKHGQPLLINPTEDDPLDHLVLTPIGKFVPLTDKGENSIPVFGLDRGPLERSRVIAWAAVDGLIVRYANACKRGDFASALETQRALCEYPQVSVFAAILRVAESRVAEDFLSIYLSPECRAALVAYPEIKSWLDG</sequence>
<dbReference type="Proteomes" id="UP000440224">
    <property type="component" value="Unassembled WGS sequence"/>
</dbReference>
<dbReference type="EMBL" id="WJIE01000001">
    <property type="protein sequence ID" value="MRG90861.1"/>
    <property type="molecule type" value="Genomic_DNA"/>
</dbReference>
<keyword evidence="2" id="KW-0255">Endonuclease</keyword>
<name>A0A6N7PPR6_9BACT</name>
<dbReference type="GO" id="GO:0008270">
    <property type="term" value="F:zinc ion binding"/>
    <property type="evidence" value="ECO:0007669"/>
    <property type="project" value="InterPro"/>
</dbReference>
<dbReference type="Gene3D" id="1.10.30.50">
    <property type="match status" value="1"/>
</dbReference>
<keyword evidence="3" id="KW-1185">Reference proteome</keyword>